<dbReference type="KEGG" id="mpro:BJP34_14305"/>
<proteinExistence type="predicted"/>
<dbReference type="RefSeq" id="WP_070392931.1">
    <property type="nucleotide sequence ID" value="NZ_CP017599.1"/>
</dbReference>
<evidence type="ECO:0000313" key="2">
    <source>
        <dbReference type="Proteomes" id="UP000177870"/>
    </source>
</evidence>
<gene>
    <name evidence="1" type="ORF">BJP34_14305</name>
</gene>
<accession>A0A1D8TS43</accession>
<name>A0A1D8TS43_9CYAN</name>
<organism evidence="1 2">
    <name type="scientific">Moorena producens PAL-8-15-08-1</name>
    <dbReference type="NCBI Taxonomy" id="1458985"/>
    <lineage>
        <taxon>Bacteria</taxon>
        <taxon>Bacillati</taxon>
        <taxon>Cyanobacteriota</taxon>
        <taxon>Cyanophyceae</taxon>
        <taxon>Coleofasciculales</taxon>
        <taxon>Coleofasciculaceae</taxon>
        <taxon>Moorena</taxon>
    </lineage>
</organism>
<dbReference type="STRING" id="1458985.BJP34_14305"/>
<reference evidence="2" key="1">
    <citation type="submission" date="2016-10" db="EMBL/GenBank/DDBJ databases">
        <title>Comparative genomics uncovers the prolific and rare metabolic potential of the cyanobacterial genus Moorea.</title>
        <authorList>
            <person name="Leao T."/>
            <person name="Castelao G."/>
            <person name="Korobeynikov A."/>
            <person name="Monroe E.A."/>
            <person name="Podell S."/>
            <person name="Glukhov E."/>
            <person name="Allen E."/>
            <person name="Gerwick W.H."/>
            <person name="Gerwick L."/>
        </authorList>
    </citation>
    <scope>NUCLEOTIDE SEQUENCE [LARGE SCALE GENOMIC DNA]</scope>
    <source>
        <strain evidence="2">PAL-8-15-08-1</strain>
    </source>
</reference>
<sequence>MKLSYRGVSYQSEPSTLEVSEGEIGGTYRGHSWKVHRIKHNPWRKSSANMTYRGVSYKRG</sequence>
<dbReference type="OrthoDB" id="515032at2"/>
<protein>
    <recommendedName>
        <fullName evidence="3">DUF4278 domain-containing protein</fullName>
    </recommendedName>
</protein>
<dbReference type="Pfam" id="PF14105">
    <property type="entry name" value="DUF4278"/>
    <property type="match status" value="1"/>
</dbReference>
<dbReference type="EMBL" id="CP017599">
    <property type="protein sequence ID" value="AOX00470.1"/>
    <property type="molecule type" value="Genomic_DNA"/>
</dbReference>
<dbReference type="AlphaFoldDB" id="A0A1D8TS43"/>
<evidence type="ECO:0000313" key="1">
    <source>
        <dbReference type="EMBL" id="AOX00470.1"/>
    </source>
</evidence>
<dbReference type="InterPro" id="IPR025458">
    <property type="entry name" value="DUF4278"/>
</dbReference>
<dbReference type="Proteomes" id="UP000177870">
    <property type="component" value="Chromosome"/>
</dbReference>
<evidence type="ECO:0008006" key="3">
    <source>
        <dbReference type="Google" id="ProtNLM"/>
    </source>
</evidence>